<dbReference type="InterPro" id="IPR036890">
    <property type="entry name" value="HATPase_C_sf"/>
</dbReference>
<evidence type="ECO:0000256" key="4">
    <source>
        <dbReference type="ARBA" id="ARBA00022679"/>
    </source>
</evidence>
<evidence type="ECO:0000256" key="8">
    <source>
        <dbReference type="ARBA" id="ARBA00023012"/>
    </source>
</evidence>
<dbReference type="InterPro" id="IPR003594">
    <property type="entry name" value="HATPase_dom"/>
</dbReference>
<dbReference type="AlphaFoldDB" id="A0A956NBL2"/>
<evidence type="ECO:0000256" key="2">
    <source>
        <dbReference type="ARBA" id="ARBA00012438"/>
    </source>
</evidence>
<dbReference type="InterPro" id="IPR005467">
    <property type="entry name" value="His_kinase_dom"/>
</dbReference>
<keyword evidence="8" id="KW-0902">Two-component regulatory system</keyword>
<dbReference type="SMART" id="SM00086">
    <property type="entry name" value="PAC"/>
    <property type="match status" value="2"/>
</dbReference>
<dbReference type="PROSITE" id="PS50113">
    <property type="entry name" value="PAC"/>
    <property type="match status" value="2"/>
</dbReference>
<feature type="domain" description="PAC" evidence="15">
    <location>
        <begin position="168"/>
        <end position="218"/>
    </location>
</feature>
<dbReference type="PROSITE" id="PS50110">
    <property type="entry name" value="RESPONSE_REGULATORY"/>
    <property type="match status" value="2"/>
</dbReference>
<dbReference type="Gene3D" id="2.10.70.100">
    <property type="match status" value="1"/>
</dbReference>
<dbReference type="SMART" id="SM00387">
    <property type="entry name" value="HATPase_c"/>
    <property type="match status" value="1"/>
</dbReference>
<dbReference type="Pfam" id="PF00512">
    <property type="entry name" value="HisKA"/>
    <property type="match status" value="1"/>
</dbReference>
<keyword evidence="4" id="KW-0808">Transferase</keyword>
<dbReference type="Gene3D" id="3.40.50.2300">
    <property type="match status" value="2"/>
</dbReference>
<dbReference type="CDD" id="cd00082">
    <property type="entry name" value="HisKA"/>
    <property type="match status" value="1"/>
</dbReference>
<evidence type="ECO:0000256" key="5">
    <source>
        <dbReference type="ARBA" id="ARBA00022741"/>
    </source>
</evidence>
<dbReference type="InterPro" id="IPR035965">
    <property type="entry name" value="PAS-like_dom_sf"/>
</dbReference>
<dbReference type="SMART" id="SM00448">
    <property type="entry name" value="REC"/>
    <property type="match status" value="2"/>
</dbReference>
<evidence type="ECO:0000256" key="11">
    <source>
        <dbReference type="PROSITE-ProRule" id="PRU00169"/>
    </source>
</evidence>
<evidence type="ECO:0000259" key="13">
    <source>
        <dbReference type="PROSITE" id="PS50109"/>
    </source>
</evidence>
<reference evidence="16" key="1">
    <citation type="submission" date="2020-04" db="EMBL/GenBank/DDBJ databases">
        <authorList>
            <person name="Zhang T."/>
        </authorList>
    </citation>
    <scope>NUCLEOTIDE SEQUENCE</scope>
    <source>
        <strain evidence="16">HKST-UBA02</strain>
    </source>
</reference>
<dbReference type="NCBIfam" id="TIGR00229">
    <property type="entry name" value="sensory_box"/>
    <property type="match status" value="1"/>
</dbReference>
<dbReference type="PROSITE" id="PS50109">
    <property type="entry name" value="HIS_KIN"/>
    <property type="match status" value="1"/>
</dbReference>
<name>A0A956NBL2_UNCEI</name>
<feature type="modified residue" description="4-aspartylphosphate" evidence="11">
    <location>
        <position position="656"/>
    </location>
</feature>
<dbReference type="CDD" id="cd16922">
    <property type="entry name" value="HATPase_EvgS-ArcB-TorS-like"/>
    <property type="match status" value="1"/>
</dbReference>
<feature type="domain" description="Response regulatory" evidence="14">
    <location>
        <begin position="602"/>
        <end position="723"/>
    </location>
</feature>
<keyword evidence="12" id="KW-0472">Membrane</keyword>
<dbReference type="InterPro" id="IPR013655">
    <property type="entry name" value="PAS_fold_3"/>
</dbReference>
<keyword evidence="6" id="KW-0418">Kinase</keyword>
<dbReference type="InterPro" id="IPR000700">
    <property type="entry name" value="PAS-assoc_C"/>
</dbReference>
<dbReference type="PANTHER" id="PTHR45339:SF5">
    <property type="entry name" value="HISTIDINE KINASE"/>
    <property type="match status" value="1"/>
</dbReference>
<comment type="catalytic activity">
    <reaction evidence="1">
        <text>ATP + protein L-histidine = ADP + protein N-phospho-L-histidine.</text>
        <dbReference type="EC" id="2.7.13.3"/>
    </reaction>
</comment>
<keyword evidence="12" id="KW-0812">Transmembrane</keyword>
<dbReference type="FunFam" id="3.30.565.10:FF:000010">
    <property type="entry name" value="Sensor histidine kinase RcsC"/>
    <property type="match status" value="1"/>
</dbReference>
<dbReference type="Pfam" id="PF02518">
    <property type="entry name" value="HATPase_c"/>
    <property type="match status" value="1"/>
</dbReference>
<comment type="caution">
    <text evidence="16">The sequence shown here is derived from an EMBL/GenBank/DDBJ whole genome shotgun (WGS) entry which is preliminary data.</text>
</comment>
<dbReference type="PRINTS" id="PR00344">
    <property type="entry name" value="BCTRLSENSOR"/>
</dbReference>
<feature type="domain" description="Histidine kinase" evidence="13">
    <location>
        <begin position="364"/>
        <end position="585"/>
    </location>
</feature>
<protein>
    <recommendedName>
        <fullName evidence="10">Sensory/regulatory protein RpfC</fullName>
        <ecNumber evidence="2">2.7.13.3</ecNumber>
    </recommendedName>
</protein>
<dbReference type="Pfam" id="PF08447">
    <property type="entry name" value="PAS_3"/>
    <property type="match status" value="1"/>
</dbReference>
<dbReference type="EMBL" id="JAGQHS010000044">
    <property type="protein sequence ID" value="MCA9756182.1"/>
    <property type="molecule type" value="Genomic_DNA"/>
</dbReference>
<dbReference type="SMART" id="SM00091">
    <property type="entry name" value="PAS"/>
    <property type="match status" value="2"/>
</dbReference>
<dbReference type="Proteomes" id="UP000739538">
    <property type="component" value="Unassembled WGS sequence"/>
</dbReference>
<dbReference type="GO" id="GO:0005524">
    <property type="term" value="F:ATP binding"/>
    <property type="evidence" value="ECO:0007669"/>
    <property type="project" value="UniProtKB-KW"/>
</dbReference>
<dbReference type="InterPro" id="IPR036097">
    <property type="entry name" value="HisK_dim/P_sf"/>
</dbReference>
<dbReference type="SUPFAM" id="SSF47384">
    <property type="entry name" value="Homodimeric domain of signal transducing histidine kinase"/>
    <property type="match status" value="1"/>
</dbReference>
<dbReference type="FunFam" id="1.10.287.130:FF:000002">
    <property type="entry name" value="Two-component osmosensing histidine kinase"/>
    <property type="match status" value="1"/>
</dbReference>
<dbReference type="Gene3D" id="3.30.565.10">
    <property type="entry name" value="Histidine kinase-like ATPase, C-terminal domain"/>
    <property type="match status" value="1"/>
</dbReference>
<keyword evidence="5" id="KW-0547">Nucleotide-binding</keyword>
<dbReference type="SUPFAM" id="SSF52172">
    <property type="entry name" value="CheY-like"/>
    <property type="match status" value="2"/>
</dbReference>
<dbReference type="InterPro" id="IPR003661">
    <property type="entry name" value="HisK_dim/P_dom"/>
</dbReference>
<dbReference type="InterPro" id="IPR011006">
    <property type="entry name" value="CheY-like_superfamily"/>
</dbReference>
<gene>
    <name evidence="16" type="ORF">KDA27_10290</name>
</gene>
<dbReference type="SUPFAM" id="SSF55785">
    <property type="entry name" value="PYP-like sensor domain (PAS domain)"/>
    <property type="match status" value="2"/>
</dbReference>
<dbReference type="CDD" id="cd00130">
    <property type="entry name" value="PAS"/>
    <property type="match status" value="2"/>
</dbReference>
<dbReference type="InterPro" id="IPR001789">
    <property type="entry name" value="Sig_transdc_resp-reg_receiver"/>
</dbReference>
<evidence type="ECO:0000256" key="7">
    <source>
        <dbReference type="ARBA" id="ARBA00022840"/>
    </source>
</evidence>
<evidence type="ECO:0000259" key="14">
    <source>
        <dbReference type="PROSITE" id="PS50110"/>
    </source>
</evidence>
<comment type="subunit">
    <text evidence="9">At low DSF concentrations, interacts with RpfF.</text>
</comment>
<feature type="transmembrane region" description="Helical" evidence="12">
    <location>
        <begin position="54"/>
        <end position="74"/>
    </location>
</feature>
<feature type="modified residue" description="4-aspartylphosphate" evidence="11">
    <location>
        <position position="796"/>
    </location>
</feature>
<keyword evidence="12" id="KW-1133">Transmembrane helix</keyword>
<proteinExistence type="predicted"/>
<dbReference type="SMART" id="SM00388">
    <property type="entry name" value="HisKA"/>
    <property type="match status" value="1"/>
</dbReference>
<dbReference type="InterPro" id="IPR004358">
    <property type="entry name" value="Sig_transdc_His_kin-like_C"/>
</dbReference>
<keyword evidence="7" id="KW-0067">ATP-binding</keyword>
<dbReference type="PANTHER" id="PTHR45339">
    <property type="entry name" value="HYBRID SIGNAL TRANSDUCTION HISTIDINE KINASE J"/>
    <property type="match status" value="1"/>
</dbReference>
<evidence type="ECO:0000256" key="9">
    <source>
        <dbReference type="ARBA" id="ARBA00064003"/>
    </source>
</evidence>
<dbReference type="InterPro" id="IPR001610">
    <property type="entry name" value="PAC"/>
</dbReference>
<evidence type="ECO:0000256" key="3">
    <source>
        <dbReference type="ARBA" id="ARBA00022553"/>
    </source>
</evidence>
<evidence type="ECO:0000313" key="16">
    <source>
        <dbReference type="EMBL" id="MCA9756182.1"/>
    </source>
</evidence>
<dbReference type="EC" id="2.7.13.3" evidence="2"/>
<keyword evidence="3 11" id="KW-0597">Phosphoprotein</keyword>
<feature type="domain" description="Response regulatory" evidence="14">
    <location>
        <begin position="747"/>
        <end position="866"/>
    </location>
</feature>
<evidence type="ECO:0000256" key="6">
    <source>
        <dbReference type="ARBA" id="ARBA00022777"/>
    </source>
</evidence>
<dbReference type="Pfam" id="PF13426">
    <property type="entry name" value="PAS_9"/>
    <property type="match status" value="1"/>
</dbReference>
<dbReference type="Pfam" id="PF00072">
    <property type="entry name" value="Response_reg"/>
    <property type="match status" value="1"/>
</dbReference>
<dbReference type="Gene3D" id="3.30.450.20">
    <property type="entry name" value="PAS domain"/>
    <property type="match status" value="2"/>
</dbReference>
<dbReference type="InterPro" id="IPR000014">
    <property type="entry name" value="PAS"/>
</dbReference>
<evidence type="ECO:0000259" key="15">
    <source>
        <dbReference type="PROSITE" id="PS50113"/>
    </source>
</evidence>
<feature type="domain" description="PAC" evidence="15">
    <location>
        <begin position="294"/>
        <end position="346"/>
    </location>
</feature>
<accession>A0A956NBL2</accession>
<dbReference type="FunFam" id="3.30.450.20:FF:000088">
    <property type="entry name" value="Sensory transduction histidine kinase"/>
    <property type="match status" value="1"/>
</dbReference>
<dbReference type="Gene3D" id="1.10.287.130">
    <property type="match status" value="1"/>
</dbReference>
<evidence type="ECO:0000256" key="10">
    <source>
        <dbReference type="ARBA" id="ARBA00068150"/>
    </source>
</evidence>
<sequence length="875" mass="96481">MLWSILNRGWSAVLLSTTPAVIQGGESATLPSRVVRALDGLPEASYVREIDHEWLYVVVSFLIVGLLSALVIALKKNREVLAATHRSMESEASFRGLFESSPDPSWTLRSGRFVECNLAAVLELGYQGRAAFLDLHPAEISPPQQPDGRDSFSAAEEAMKIAVDVGNHRFEWVHQRADGSTFWAEVTLSAIKQGGEPLLHAVARDITKEKNATAELEQRERSLAQAQQIAHLGSWDLDLTTGDLRWSDEVYRIFEIDPREFGASYDAFVETIHPDDRATVDRAFQESVRDRTAYDLEHRLLMKDGRIKHVHERGETTYDADGKPIRSNGTVLDVTDRKLAEIALENARDAAESANRAKGDFLANMSHEIRTPMNGVLGMTNLMLEGALDEDQRARALTVKHSAESLLGIINDILDFSKIEAGRLDLDEVEFDLAEFLPHFASVMTFRAEEKGLELICPANVTRPDWYRGDPDRIRQILVNLVGNAIKFTATGQVSVRYERIEEQNGRAVLKFEVSDTGVGLSADEQRDLFDRFTQGDSSTTRKFGGTGLGLAISKQLVELMGGEIGVKSAPGRGACFWFTLMLASAECPSLPLDPSQLGSQRVLIADYDAGSRTLLGDLLSSYGVEHSCFDDSTAALASLRDGVDSGHPYTLALLDERVSGTDGVPLACEVVQSPTHDATRVILLTRRVWSDGADSLRTTRFHGYHAKPIHQSELLRVLLQVSQAGGLDDVSQPKSGEPEVPQFDARVLVVEDNRVNQLVAQGLLRKFGLEIEIVENGAEAVDALGARAFDLVFMDCQMPVLDGYEATRRIRDRRSSVLDHGIPVVAMTAHAMQSDRERSLAAGMNDHVDKPVGRAELLRVLETWIPSRRRSSAA</sequence>
<organism evidence="16 17">
    <name type="scientific">Eiseniibacteriota bacterium</name>
    <dbReference type="NCBI Taxonomy" id="2212470"/>
    <lineage>
        <taxon>Bacteria</taxon>
        <taxon>Candidatus Eiseniibacteriota</taxon>
    </lineage>
</organism>
<evidence type="ECO:0000256" key="1">
    <source>
        <dbReference type="ARBA" id="ARBA00000085"/>
    </source>
</evidence>
<evidence type="ECO:0000313" key="17">
    <source>
        <dbReference type="Proteomes" id="UP000739538"/>
    </source>
</evidence>
<dbReference type="CDD" id="cd17546">
    <property type="entry name" value="REC_hyHK_CKI1_RcsC-like"/>
    <property type="match status" value="1"/>
</dbReference>
<dbReference type="SUPFAM" id="SSF55874">
    <property type="entry name" value="ATPase domain of HSP90 chaperone/DNA topoisomerase II/histidine kinase"/>
    <property type="match status" value="1"/>
</dbReference>
<dbReference type="GO" id="GO:0000155">
    <property type="term" value="F:phosphorelay sensor kinase activity"/>
    <property type="evidence" value="ECO:0007669"/>
    <property type="project" value="InterPro"/>
</dbReference>
<reference evidence="16" key="2">
    <citation type="journal article" date="2021" name="Microbiome">
        <title>Successional dynamics and alternative stable states in a saline activated sludge microbial community over 9 years.</title>
        <authorList>
            <person name="Wang Y."/>
            <person name="Ye J."/>
            <person name="Ju F."/>
            <person name="Liu L."/>
            <person name="Boyd J.A."/>
            <person name="Deng Y."/>
            <person name="Parks D.H."/>
            <person name="Jiang X."/>
            <person name="Yin X."/>
            <person name="Woodcroft B.J."/>
            <person name="Tyson G.W."/>
            <person name="Hugenholtz P."/>
            <person name="Polz M.F."/>
            <person name="Zhang T."/>
        </authorList>
    </citation>
    <scope>NUCLEOTIDE SEQUENCE</scope>
    <source>
        <strain evidence="16">HKST-UBA02</strain>
    </source>
</reference>
<evidence type="ECO:0000256" key="12">
    <source>
        <dbReference type="SAM" id="Phobius"/>
    </source>
</evidence>